<feature type="domain" description="Glycine radical" evidence="4">
    <location>
        <begin position="535"/>
        <end position="667"/>
    </location>
</feature>
<organism evidence="6 7">
    <name type="scientific">Segatella copri</name>
    <dbReference type="NCBI Taxonomy" id="165179"/>
    <lineage>
        <taxon>Bacteria</taxon>
        <taxon>Pseudomonadati</taxon>
        <taxon>Bacteroidota</taxon>
        <taxon>Bacteroidia</taxon>
        <taxon>Bacteroidales</taxon>
        <taxon>Prevotellaceae</taxon>
        <taxon>Segatella</taxon>
    </lineage>
</organism>
<dbReference type="Proteomes" id="UP000450161">
    <property type="component" value="Unassembled WGS sequence"/>
</dbReference>
<proteinExistence type="predicted"/>
<reference evidence="6 7" key="1">
    <citation type="submission" date="2019-08" db="EMBL/GenBank/DDBJ databases">
        <title>In-depth cultivation of the pig gut microbiome towards novel bacterial diversity and tailored functional studies.</title>
        <authorList>
            <person name="Wylensek D."/>
            <person name="Hitch T.C.A."/>
            <person name="Clavel T."/>
        </authorList>
    </citation>
    <scope>NUCLEOTIDE SEQUENCE [LARGE SCALE GENOMIC DNA]</scope>
    <source>
        <strain evidence="6 7">LKV-178-WT-2C</strain>
    </source>
</reference>
<comment type="caution">
    <text evidence="6">The sequence shown here is derived from an EMBL/GenBank/DDBJ whole genome shotgun (WGS) entry which is preliminary data.</text>
</comment>
<feature type="domain" description="PFL" evidence="5">
    <location>
        <begin position="167"/>
        <end position="544"/>
    </location>
</feature>
<keyword evidence="1 3" id="KW-0556">Organic radical</keyword>
<gene>
    <name evidence="6" type="ORF">FYJ72_11985</name>
</gene>
<dbReference type="InterPro" id="IPR001150">
    <property type="entry name" value="Gly_radical"/>
</dbReference>
<dbReference type="AlphaFoldDB" id="A0A6I2TYC2"/>
<sequence>MKNRILLYKQTFSDTRGLIRSNGKFAKLFGFVKFIMFNKFAFPNFKVNSEESASDQFEYMLKHLKLNYSLDYVYPFDSSVIRCIRIGFHPIASVTIDANSVLYTSLNMKKEEVIASSLNDSFRKALLKTLGSIEILCNQISDDLLNVKNPRSILLSKFIHNIINSTASSFDEAIQRILFFNALFWQNRHMQNGIGRLDFVLYPFYQRDILDGSLTREKAKQLLASMFRVLGKDMLLKSAALIGDTGQVIILGGVDANGNNVDNELTRLILEIFTEQPMPDPKIVLRVNKKTSEGLWKKAISCILKGSGSPLIMNEDVIKPLMVSFGYDSEDVYNLGTSACWEPLIIGKSLDQNNCIKNICILDTLTSTLENQGIQSYESFLQSFDLKIEEYIRDLNLKIKFENSPLLSLFFDNCLEKDKDFSKGGAKYNHHGLLVVGLPNLINSILNIKKYVFDMGVCSLQDCLTCIENDYVGHEDLRILFSSGALKFGSNNSEVVNLTNHVMEQIGKAVSKRTMFGEKIKVGFSSPSYIGLAKGYPASLDGRHKGDPFAVHISPISSNIDISEILDFASSLKYEDNRINGNVVDFIVPASYSKNPDKLATILKTACKKGIFELQLNVLDKKTLIDAKAHPEKYPNLIVRVWGFSAYFNDLPEEYKDNLIQRAELYE</sequence>
<evidence type="ECO:0000259" key="4">
    <source>
        <dbReference type="PROSITE" id="PS51149"/>
    </source>
</evidence>
<dbReference type="PROSITE" id="PS51554">
    <property type="entry name" value="PFL"/>
    <property type="match status" value="1"/>
</dbReference>
<evidence type="ECO:0000313" key="6">
    <source>
        <dbReference type="EMBL" id="MST78365.1"/>
    </source>
</evidence>
<dbReference type="PANTHER" id="PTHR43641:SF2">
    <property type="entry name" value="DEHYDRATASE YBIW-RELATED"/>
    <property type="match status" value="1"/>
</dbReference>
<dbReference type="InterPro" id="IPR004184">
    <property type="entry name" value="PFL_dom"/>
</dbReference>
<dbReference type="Pfam" id="PF02901">
    <property type="entry name" value="PFL-like"/>
    <property type="match status" value="1"/>
</dbReference>
<dbReference type="GO" id="GO:0016829">
    <property type="term" value="F:lyase activity"/>
    <property type="evidence" value="ECO:0007669"/>
    <property type="project" value="UniProtKB-KW"/>
</dbReference>
<dbReference type="EMBL" id="VUNF01000027">
    <property type="protein sequence ID" value="MST78365.1"/>
    <property type="molecule type" value="Genomic_DNA"/>
</dbReference>
<dbReference type="GO" id="GO:0005829">
    <property type="term" value="C:cytosol"/>
    <property type="evidence" value="ECO:0007669"/>
    <property type="project" value="TreeGrafter"/>
</dbReference>
<evidence type="ECO:0000256" key="2">
    <source>
        <dbReference type="ARBA" id="ARBA00023239"/>
    </source>
</evidence>
<dbReference type="Pfam" id="PF01228">
    <property type="entry name" value="Gly_radical"/>
    <property type="match status" value="1"/>
</dbReference>
<evidence type="ECO:0000256" key="1">
    <source>
        <dbReference type="ARBA" id="ARBA00022818"/>
    </source>
</evidence>
<keyword evidence="6" id="KW-0670">Pyruvate</keyword>
<protein>
    <submittedName>
        <fullName evidence="6">Pyruvate formate lyase</fullName>
    </submittedName>
</protein>
<dbReference type="PANTHER" id="PTHR43641">
    <property type="entry name" value="FORMATE ACETYLTRANSFERASE 3-RELATED"/>
    <property type="match status" value="1"/>
</dbReference>
<accession>A0A6I2TYC2</accession>
<name>A0A6I2TYC2_9BACT</name>
<keyword evidence="2 6" id="KW-0456">Lyase</keyword>
<dbReference type="InterPro" id="IPR051215">
    <property type="entry name" value="GRE"/>
</dbReference>
<evidence type="ECO:0000313" key="7">
    <source>
        <dbReference type="Proteomes" id="UP000450161"/>
    </source>
</evidence>
<dbReference type="Gene3D" id="3.20.70.20">
    <property type="match status" value="1"/>
</dbReference>
<feature type="modified residue" description="Glycine radical" evidence="3">
    <location>
        <position position="643"/>
    </location>
</feature>
<evidence type="ECO:0000259" key="5">
    <source>
        <dbReference type="PROSITE" id="PS51554"/>
    </source>
</evidence>
<dbReference type="RefSeq" id="WP_154482320.1">
    <property type="nucleotide sequence ID" value="NZ_VUNF01000027.1"/>
</dbReference>
<evidence type="ECO:0000256" key="3">
    <source>
        <dbReference type="PROSITE-ProRule" id="PRU00493"/>
    </source>
</evidence>
<dbReference type="SUPFAM" id="SSF51998">
    <property type="entry name" value="PFL-like glycyl radical enzymes"/>
    <property type="match status" value="1"/>
</dbReference>
<dbReference type="PROSITE" id="PS51149">
    <property type="entry name" value="GLY_RADICAL_2"/>
    <property type="match status" value="1"/>
</dbReference>